<protein>
    <recommendedName>
        <fullName evidence="4">Lipocalin-like domain-containing protein</fullName>
    </recommendedName>
</protein>
<organism evidence="2 3">
    <name type="scientific">Sphingobacterium spiritivorum ATCC 33300</name>
    <dbReference type="NCBI Taxonomy" id="525372"/>
    <lineage>
        <taxon>Bacteria</taxon>
        <taxon>Pseudomonadati</taxon>
        <taxon>Bacteroidota</taxon>
        <taxon>Sphingobacteriia</taxon>
        <taxon>Sphingobacteriales</taxon>
        <taxon>Sphingobacteriaceae</taxon>
        <taxon>Sphingobacterium</taxon>
    </lineage>
</organism>
<dbReference type="HOGENOM" id="CLU_128778_2_0_10"/>
<evidence type="ECO:0000256" key="1">
    <source>
        <dbReference type="SAM" id="SignalP"/>
    </source>
</evidence>
<feature type="signal peptide" evidence="1">
    <location>
        <begin position="1"/>
        <end position="22"/>
    </location>
</feature>
<dbReference type="AlphaFoldDB" id="C2FSV6"/>
<feature type="chain" id="PRO_5002913895" description="Lipocalin-like domain-containing protein" evidence="1">
    <location>
        <begin position="23"/>
        <end position="156"/>
    </location>
</feature>
<dbReference type="RefSeq" id="WP_003011746.1">
    <property type="nucleotide sequence ID" value="NZ_GG668635.1"/>
</dbReference>
<proteinExistence type="predicted"/>
<evidence type="ECO:0008006" key="4">
    <source>
        <dbReference type="Google" id="ProtNLM"/>
    </source>
</evidence>
<name>C2FSV6_SPHSI</name>
<evidence type="ECO:0000313" key="2">
    <source>
        <dbReference type="EMBL" id="EEI94080.1"/>
    </source>
</evidence>
<dbReference type="EMBL" id="ACHB01000007">
    <property type="protein sequence ID" value="EEI94080.1"/>
    <property type="molecule type" value="Genomic_DNA"/>
</dbReference>
<comment type="caution">
    <text evidence="2">The sequence shown here is derived from an EMBL/GenBank/DDBJ whole genome shotgun (WGS) entry which is preliminary data.</text>
</comment>
<dbReference type="Proteomes" id="UP000006241">
    <property type="component" value="Unassembled WGS sequence"/>
</dbReference>
<accession>C2FSV6</accession>
<keyword evidence="1" id="KW-0732">Signal</keyword>
<gene>
    <name evidence="2" type="ORF">HMPREF0765_0412</name>
</gene>
<reference evidence="2 3" key="1">
    <citation type="submission" date="2009-01" db="EMBL/GenBank/DDBJ databases">
        <authorList>
            <person name="Qin X."/>
            <person name="Bachman B."/>
            <person name="Battles P."/>
            <person name="Bell A."/>
            <person name="Bess C."/>
            <person name="Bickham C."/>
            <person name="Chaboub L."/>
            <person name="Chen D."/>
            <person name="Coyle M."/>
            <person name="Deiros D.R."/>
            <person name="Dinh H."/>
            <person name="Forbes L."/>
            <person name="Fowler G."/>
            <person name="Francisco L."/>
            <person name="Fu Q."/>
            <person name="Gubbala S."/>
            <person name="Hale W."/>
            <person name="Han Y."/>
            <person name="Hemphill L."/>
            <person name="Highlander S.K."/>
            <person name="Hirani K."/>
            <person name="Hogues M."/>
            <person name="Jackson L."/>
            <person name="Jakkamsetti A."/>
            <person name="Javaid M."/>
            <person name="Jiang H."/>
            <person name="Korchina V."/>
            <person name="Kovar C."/>
            <person name="Lara F."/>
            <person name="Lee S."/>
            <person name="Mata R."/>
            <person name="Mathew T."/>
            <person name="Moen C."/>
            <person name="Morales K."/>
            <person name="Munidasa M."/>
            <person name="Nazareth L."/>
            <person name="Ngo R."/>
            <person name="Nguyen L."/>
            <person name="Okwuonu G."/>
            <person name="Ongeri F."/>
            <person name="Patil S."/>
            <person name="Petrosino J."/>
            <person name="Pham C."/>
            <person name="Pham P."/>
            <person name="Pu L.-L."/>
            <person name="Puazo M."/>
            <person name="Raj R."/>
            <person name="Reid J."/>
            <person name="Rouhana J."/>
            <person name="Saada N."/>
            <person name="Shang Y."/>
            <person name="Simmons D."/>
            <person name="Thornton R."/>
            <person name="Warren J."/>
            <person name="Weissenberger G."/>
            <person name="Zhang J."/>
            <person name="Zhang L."/>
            <person name="Zhou C."/>
            <person name="Zhu D."/>
            <person name="Muzny D."/>
            <person name="Worley K."/>
            <person name="Gibbs R."/>
        </authorList>
    </citation>
    <scope>NUCLEOTIDE SEQUENCE [LARGE SCALE GENOMIC DNA]</scope>
    <source>
        <strain evidence="2 3">ATCC 33300</strain>
    </source>
</reference>
<evidence type="ECO:0000313" key="3">
    <source>
        <dbReference type="Proteomes" id="UP000006241"/>
    </source>
</evidence>
<sequence>MKTPLKLIVMILSAFVFTMCSNKQNGSSKTDNFDWLLGNWQRTNEEKGKMTFETWQKVDDFAYKGVGFTMQNKDTVSQEQMKIVKTYGKWNLLVKTREEKDFIKFDVSDMENGSFTCKNDSLNFPKTIKYWKNGDKLNAKVTGDDIEIAYEFKQLK</sequence>